<dbReference type="EMBL" id="KQ484052">
    <property type="protein sequence ID" value="KYP37946.1"/>
    <property type="molecule type" value="Genomic_DNA"/>
</dbReference>
<keyword evidence="2" id="KW-1185">Reference proteome</keyword>
<evidence type="ECO:0000313" key="1">
    <source>
        <dbReference type="EMBL" id="KYP37946.1"/>
    </source>
</evidence>
<dbReference type="InterPro" id="IPR052160">
    <property type="entry name" value="Gypsy_RT_Integrase-like"/>
</dbReference>
<dbReference type="InterPro" id="IPR036397">
    <property type="entry name" value="RNaseH_sf"/>
</dbReference>
<gene>
    <name evidence="1" type="ORF">KK1_040836</name>
</gene>
<dbReference type="PANTHER" id="PTHR47266">
    <property type="entry name" value="ENDONUCLEASE-RELATED"/>
    <property type="match status" value="1"/>
</dbReference>
<dbReference type="SUPFAM" id="SSF53098">
    <property type="entry name" value="Ribonuclease H-like"/>
    <property type="match status" value="1"/>
</dbReference>
<dbReference type="GO" id="GO:0003676">
    <property type="term" value="F:nucleic acid binding"/>
    <property type="evidence" value="ECO:0007669"/>
    <property type="project" value="InterPro"/>
</dbReference>
<dbReference type="AlphaFoldDB" id="A0A151R622"/>
<proteinExistence type="predicted"/>
<dbReference type="Gene3D" id="3.30.420.10">
    <property type="entry name" value="Ribonuclease H-like superfamily/Ribonuclease H"/>
    <property type="match status" value="1"/>
</dbReference>
<reference evidence="1" key="1">
    <citation type="journal article" date="2012" name="Nat. Biotechnol.">
        <title>Draft genome sequence of pigeonpea (Cajanus cajan), an orphan legume crop of resource-poor farmers.</title>
        <authorList>
            <person name="Varshney R.K."/>
            <person name="Chen W."/>
            <person name="Li Y."/>
            <person name="Bharti A.K."/>
            <person name="Saxena R.K."/>
            <person name="Schlueter J.A."/>
            <person name="Donoghue M.T."/>
            <person name="Azam S."/>
            <person name="Fan G."/>
            <person name="Whaley A.M."/>
            <person name="Farmer A.D."/>
            <person name="Sheridan J."/>
            <person name="Iwata A."/>
            <person name="Tuteja R."/>
            <person name="Penmetsa R.V."/>
            <person name="Wu W."/>
            <person name="Upadhyaya H.D."/>
            <person name="Yang S.P."/>
            <person name="Shah T."/>
            <person name="Saxena K.B."/>
            <person name="Michael T."/>
            <person name="McCombie W.R."/>
            <person name="Yang B."/>
            <person name="Zhang G."/>
            <person name="Yang H."/>
            <person name="Wang J."/>
            <person name="Spillane C."/>
            <person name="Cook D.R."/>
            <person name="May G.D."/>
            <person name="Xu X."/>
            <person name="Jackson S.A."/>
        </authorList>
    </citation>
    <scope>NUCLEOTIDE SEQUENCE [LARGE SCALE GENOMIC DNA]</scope>
</reference>
<sequence length="91" mass="10668">MPLQNIQVEIFDCWGIDFIGQLPLSFSNEYILLAFEYMSRWVKAIPTQKVHAKTMVLLFNSRMRLFPGKLKSKWPGLFCIKKKSSLMVQLK</sequence>
<name>A0A151R622_CAJCA</name>
<dbReference type="Gramene" id="C.cajan_38738.t">
    <property type="protein sequence ID" value="C.cajan_38738.t"/>
    <property type="gene ID" value="C.cajan_38738"/>
</dbReference>
<dbReference type="InterPro" id="IPR012337">
    <property type="entry name" value="RNaseH-like_sf"/>
</dbReference>
<evidence type="ECO:0000313" key="2">
    <source>
        <dbReference type="Proteomes" id="UP000075243"/>
    </source>
</evidence>
<organism evidence="1 2">
    <name type="scientific">Cajanus cajan</name>
    <name type="common">Pigeon pea</name>
    <name type="synonym">Cajanus indicus</name>
    <dbReference type="NCBI Taxonomy" id="3821"/>
    <lineage>
        <taxon>Eukaryota</taxon>
        <taxon>Viridiplantae</taxon>
        <taxon>Streptophyta</taxon>
        <taxon>Embryophyta</taxon>
        <taxon>Tracheophyta</taxon>
        <taxon>Spermatophyta</taxon>
        <taxon>Magnoliopsida</taxon>
        <taxon>eudicotyledons</taxon>
        <taxon>Gunneridae</taxon>
        <taxon>Pentapetalae</taxon>
        <taxon>rosids</taxon>
        <taxon>fabids</taxon>
        <taxon>Fabales</taxon>
        <taxon>Fabaceae</taxon>
        <taxon>Papilionoideae</taxon>
        <taxon>50 kb inversion clade</taxon>
        <taxon>NPAAA clade</taxon>
        <taxon>indigoferoid/millettioid clade</taxon>
        <taxon>Phaseoleae</taxon>
        <taxon>Cajanus</taxon>
    </lineage>
</organism>
<dbReference type="Proteomes" id="UP000075243">
    <property type="component" value="Unassembled WGS sequence"/>
</dbReference>
<accession>A0A151R622</accession>
<evidence type="ECO:0008006" key="3">
    <source>
        <dbReference type="Google" id="ProtNLM"/>
    </source>
</evidence>
<protein>
    <recommendedName>
        <fullName evidence="3">Integrase catalytic domain-containing protein</fullName>
    </recommendedName>
</protein>